<feature type="transmembrane region" description="Helical" evidence="5">
    <location>
        <begin position="6"/>
        <end position="27"/>
    </location>
</feature>
<evidence type="ECO:0000313" key="6">
    <source>
        <dbReference type="EMBL" id="GAA4336823.1"/>
    </source>
</evidence>
<dbReference type="InterPro" id="IPR007318">
    <property type="entry name" value="Phopholipid_MeTrfase"/>
</dbReference>
<protein>
    <submittedName>
        <fullName evidence="6">Isoprenylcysteine carboxylmethyltransferase family protein</fullName>
    </submittedName>
</protein>
<evidence type="ECO:0000256" key="3">
    <source>
        <dbReference type="ARBA" id="ARBA00022989"/>
    </source>
</evidence>
<dbReference type="PANTHER" id="PTHR12714:SF9">
    <property type="entry name" value="PROTEIN-S-ISOPRENYLCYSTEINE O-METHYLTRANSFERASE"/>
    <property type="match status" value="1"/>
</dbReference>
<evidence type="ECO:0000256" key="4">
    <source>
        <dbReference type="ARBA" id="ARBA00023136"/>
    </source>
</evidence>
<keyword evidence="7" id="KW-1185">Reference proteome</keyword>
<dbReference type="PANTHER" id="PTHR12714">
    <property type="entry name" value="PROTEIN-S ISOPRENYLCYSTEINE O-METHYLTRANSFERASE"/>
    <property type="match status" value="1"/>
</dbReference>
<accession>A0ABP8HAV1</accession>
<sequence length="201" mass="22530">MDTITLRYFAPLFFIAYFAAAFVWPSLRVYRKTGKNPVTFGGADTAHDFIGTSFKVLLALVAGTLGLFASGSESYNYLLPAHYLEQPFVRWIGVGLCLISLGWTLVAQWQMGNSWRIGIDEKDPGALVTQGLFARSRNPIFLGMQVTLLGLFLITPNALTAAVLISGWLLIQIQARLEEPFLEGQYGHSYQEYRERVPRFL</sequence>
<keyword evidence="4 5" id="KW-0472">Membrane</keyword>
<dbReference type="Gene3D" id="1.20.120.1630">
    <property type="match status" value="1"/>
</dbReference>
<evidence type="ECO:0000256" key="5">
    <source>
        <dbReference type="SAM" id="Phobius"/>
    </source>
</evidence>
<organism evidence="6 7">
    <name type="scientific">Flaviaesturariibacter amylovorans</name>
    <dbReference type="NCBI Taxonomy" id="1084520"/>
    <lineage>
        <taxon>Bacteria</taxon>
        <taxon>Pseudomonadati</taxon>
        <taxon>Bacteroidota</taxon>
        <taxon>Chitinophagia</taxon>
        <taxon>Chitinophagales</taxon>
        <taxon>Chitinophagaceae</taxon>
        <taxon>Flaviaestuariibacter</taxon>
    </lineage>
</organism>
<evidence type="ECO:0000313" key="7">
    <source>
        <dbReference type="Proteomes" id="UP001501725"/>
    </source>
</evidence>
<reference evidence="7" key="1">
    <citation type="journal article" date="2019" name="Int. J. Syst. Evol. Microbiol.">
        <title>The Global Catalogue of Microorganisms (GCM) 10K type strain sequencing project: providing services to taxonomists for standard genome sequencing and annotation.</title>
        <authorList>
            <consortium name="The Broad Institute Genomics Platform"/>
            <consortium name="The Broad Institute Genome Sequencing Center for Infectious Disease"/>
            <person name="Wu L."/>
            <person name="Ma J."/>
        </authorList>
    </citation>
    <scope>NUCLEOTIDE SEQUENCE [LARGE SCALE GENOMIC DNA]</scope>
    <source>
        <strain evidence="7">JCM 17919</strain>
    </source>
</reference>
<comment type="subcellular location">
    <subcellularLocation>
        <location evidence="1">Endomembrane system</location>
        <topology evidence="1">Multi-pass membrane protein</topology>
    </subcellularLocation>
</comment>
<keyword evidence="2 5" id="KW-0812">Transmembrane</keyword>
<comment type="caution">
    <text evidence="6">The sequence shown here is derived from an EMBL/GenBank/DDBJ whole genome shotgun (WGS) entry which is preliminary data.</text>
</comment>
<evidence type="ECO:0000256" key="2">
    <source>
        <dbReference type="ARBA" id="ARBA00022692"/>
    </source>
</evidence>
<dbReference type="EMBL" id="BAABGY010000009">
    <property type="protein sequence ID" value="GAA4336823.1"/>
    <property type="molecule type" value="Genomic_DNA"/>
</dbReference>
<feature type="transmembrane region" description="Helical" evidence="5">
    <location>
        <begin position="146"/>
        <end position="171"/>
    </location>
</feature>
<evidence type="ECO:0000256" key="1">
    <source>
        <dbReference type="ARBA" id="ARBA00004127"/>
    </source>
</evidence>
<dbReference type="Pfam" id="PF04191">
    <property type="entry name" value="PEMT"/>
    <property type="match status" value="1"/>
</dbReference>
<keyword evidence="3 5" id="KW-1133">Transmembrane helix</keyword>
<dbReference type="Proteomes" id="UP001501725">
    <property type="component" value="Unassembled WGS sequence"/>
</dbReference>
<gene>
    <name evidence="6" type="ORF">GCM10023184_32310</name>
</gene>
<dbReference type="RefSeq" id="WP_345256797.1">
    <property type="nucleotide sequence ID" value="NZ_BAABGY010000009.1"/>
</dbReference>
<feature type="transmembrane region" description="Helical" evidence="5">
    <location>
        <begin position="48"/>
        <end position="68"/>
    </location>
</feature>
<feature type="transmembrane region" description="Helical" evidence="5">
    <location>
        <begin position="88"/>
        <end position="106"/>
    </location>
</feature>
<proteinExistence type="predicted"/>
<name>A0ABP8HAV1_9BACT</name>